<gene>
    <name evidence="1" type="ORF">DFR76_109336</name>
</gene>
<dbReference type="Proteomes" id="UP000254869">
    <property type="component" value="Unassembled WGS sequence"/>
</dbReference>
<dbReference type="RefSeq" id="WP_062508953.1">
    <property type="nucleotide sequence ID" value="NZ_QQBC01000009.1"/>
</dbReference>
<accession>A0A370HZR8</accession>
<protein>
    <submittedName>
        <fullName evidence="1">Uncharacterized protein</fullName>
    </submittedName>
</protein>
<evidence type="ECO:0000313" key="2">
    <source>
        <dbReference type="Proteomes" id="UP000254869"/>
    </source>
</evidence>
<proteinExistence type="predicted"/>
<dbReference type="AlphaFoldDB" id="A0A370HZR8"/>
<comment type="caution">
    <text evidence="1">The sequence shown here is derived from an EMBL/GenBank/DDBJ whole genome shotgun (WGS) entry which is preliminary data.</text>
</comment>
<dbReference type="STRING" id="1210086.GCA_001613105_03545"/>
<evidence type="ECO:0000313" key="1">
    <source>
        <dbReference type="EMBL" id="RDI63996.1"/>
    </source>
</evidence>
<sequence>MPQAHRISLVPDQSEFAELRAAERAESARLGALAARAVASHATDAEDCVCLLAMLGLDAQAGKDALGD</sequence>
<reference evidence="1 2" key="1">
    <citation type="submission" date="2018-07" db="EMBL/GenBank/DDBJ databases">
        <title>Genomic Encyclopedia of Type Strains, Phase IV (KMG-IV): sequencing the most valuable type-strain genomes for metagenomic binning, comparative biology and taxonomic classification.</title>
        <authorList>
            <person name="Goeker M."/>
        </authorList>
    </citation>
    <scope>NUCLEOTIDE SEQUENCE [LARGE SCALE GENOMIC DNA]</scope>
    <source>
        <strain evidence="1 2">DSM 44290</strain>
    </source>
</reference>
<keyword evidence="2" id="KW-1185">Reference proteome</keyword>
<dbReference type="EMBL" id="QQBC01000009">
    <property type="protein sequence ID" value="RDI63996.1"/>
    <property type="molecule type" value="Genomic_DNA"/>
</dbReference>
<name>A0A370HZR8_9NOCA</name>
<organism evidence="1 2">
    <name type="scientific">Nocardia pseudobrasiliensis</name>
    <dbReference type="NCBI Taxonomy" id="45979"/>
    <lineage>
        <taxon>Bacteria</taxon>
        <taxon>Bacillati</taxon>
        <taxon>Actinomycetota</taxon>
        <taxon>Actinomycetes</taxon>
        <taxon>Mycobacteriales</taxon>
        <taxon>Nocardiaceae</taxon>
        <taxon>Nocardia</taxon>
    </lineage>
</organism>